<organism evidence="1 2">
    <name type="scientific">Panagrolaimus sp. JU765</name>
    <dbReference type="NCBI Taxonomy" id="591449"/>
    <lineage>
        <taxon>Eukaryota</taxon>
        <taxon>Metazoa</taxon>
        <taxon>Ecdysozoa</taxon>
        <taxon>Nematoda</taxon>
        <taxon>Chromadorea</taxon>
        <taxon>Rhabditida</taxon>
        <taxon>Tylenchina</taxon>
        <taxon>Panagrolaimomorpha</taxon>
        <taxon>Panagrolaimoidea</taxon>
        <taxon>Panagrolaimidae</taxon>
        <taxon>Panagrolaimus</taxon>
    </lineage>
</organism>
<evidence type="ECO:0000313" key="2">
    <source>
        <dbReference type="WBParaSite" id="JU765_v2.g7312.t1"/>
    </source>
</evidence>
<evidence type="ECO:0000313" key="1">
    <source>
        <dbReference type="Proteomes" id="UP000887576"/>
    </source>
</evidence>
<dbReference type="WBParaSite" id="JU765_v2.g7312.t1">
    <property type="protein sequence ID" value="JU765_v2.g7312.t1"/>
    <property type="gene ID" value="JU765_v2.g7312"/>
</dbReference>
<reference evidence="2" key="1">
    <citation type="submission" date="2022-11" db="UniProtKB">
        <authorList>
            <consortium name="WormBaseParasite"/>
        </authorList>
    </citation>
    <scope>IDENTIFICATION</scope>
</reference>
<accession>A0AC34RJ14</accession>
<proteinExistence type="predicted"/>
<sequence length="387" mass="44199">MRRLLNRKLSLADLPEIKQKGQNKPSRSAFFQQKLRSHWPLLTLPWALIITAVVETILVIAGIALYVVAFEAKQGVIEYTHCTKTNNVSISSYYSAKYADSSSHSSFLAELRHNETSENKTCFYDIELQEDYNGDVRFYYGLENYYQNTRFYFRSRNDIQLQGKKLTMVEDCSPYDYVKDAGNKTTAIAPCGFVANSLFNDTFTLEYKINGTQIPVPWTTQGLLDPKIYEKYVNPPIKPGETLCDAFKGTKKPIAWHIPPCELDDGDGGIGFQNFDFMIWMQTAALPKFRKLYRALNKTEDDIFENGLPKGSYVLKITDNYPVDDYDGKKRFIIGIGGLRGQKNYFLPLAFFTTALGIFFITVFLLALKCCHCDALESKLQRVAHCF</sequence>
<protein>
    <submittedName>
        <fullName evidence="2">Cell cycle control protein</fullName>
    </submittedName>
</protein>
<dbReference type="Proteomes" id="UP000887576">
    <property type="component" value="Unplaced"/>
</dbReference>
<name>A0AC34RJ14_9BILA</name>